<gene>
    <name evidence="24" type="ORF">THASP1DRAFT_12479</name>
</gene>
<dbReference type="GO" id="GO:0003868">
    <property type="term" value="F:4-hydroxyphenylpyruvate dioxygenase activity"/>
    <property type="evidence" value="ECO:0007669"/>
    <property type="project" value="UniProtKB-EC"/>
</dbReference>
<dbReference type="GO" id="GO:0046872">
    <property type="term" value="F:metal ion binding"/>
    <property type="evidence" value="ECO:0007669"/>
    <property type="project" value="UniProtKB-KW"/>
</dbReference>
<evidence type="ECO:0000256" key="17">
    <source>
        <dbReference type="ARBA" id="ARBA00023136"/>
    </source>
</evidence>
<keyword evidence="25" id="KW-1185">Reference proteome</keyword>
<accession>A0A4P9XWH2</accession>
<dbReference type="UniPathway" id="UPA00139">
    <property type="reaction ID" value="UER00362"/>
</dbReference>
<evidence type="ECO:0000313" key="24">
    <source>
        <dbReference type="EMBL" id="RKP10685.1"/>
    </source>
</evidence>
<dbReference type="InterPro" id="IPR041736">
    <property type="entry name" value="4OHPhenylPyrv_dOase_N"/>
</dbReference>
<evidence type="ECO:0000256" key="22">
    <source>
        <dbReference type="PIRSR" id="PIRSR009283-1"/>
    </source>
</evidence>
<dbReference type="NCBIfam" id="TIGR01263">
    <property type="entry name" value="4HPPD"/>
    <property type="match status" value="1"/>
</dbReference>
<comment type="similarity">
    <text evidence="5 21">Belongs to the 4HPPD family.</text>
</comment>
<name>A0A4P9XWH2_9FUNG</name>
<evidence type="ECO:0000256" key="12">
    <source>
        <dbReference type="ARBA" id="ARBA00022878"/>
    </source>
</evidence>
<dbReference type="GO" id="GO:0042802">
    <property type="term" value="F:identical protein binding"/>
    <property type="evidence" value="ECO:0007669"/>
    <property type="project" value="UniProtKB-ARBA"/>
</dbReference>
<evidence type="ECO:0000256" key="20">
    <source>
        <dbReference type="ARBA" id="ARBA00048047"/>
    </source>
</evidence>
<evidence type="ECO:0000256" key="2">
    <source>
        <dbReference type="ARBA" id="ARBA00004406"/>
    </source>
</evidence>
<comment type="cofactor">
    <cofactor evidence="22">
        <name>Fe cation</name>
        <dbReference type="ChEBI" id="CHEBI:24875"/>
    </cofactor>
    <text evidence="22">Binds 1 Fe cation per subunit.</text>
</comment>
<keyword evidence="14" id="KW-0560">Oxidoreductase</keyword>
<organism evidence="24 25">
    <name type="scientific">Thamnocephalis sphaerospora</name>
    <dbReference type="NCBI Taxonomy" id="78915"/>
    <lineage>
        <taxon>Eukaryota</taxon>
        <taxon>Fungi</taxon>
        <taxon>Fungi incertae sedis</taxon>
        <taxon>Zoopagomycota</taxon>
        <taxon>Zoopagomycotina</taxon>
        <taxon>Zoopagomycetes</taxon>
        <taxon>Zoopagales</taxon>
        <taxon>Sigmoideomycetaceae</taxon>
        <taxon>Thamnocephalis</taxon>
    </lineage>
</organism>
<evidence type="ECO:0000256" key="9">
    <source>
        <dbReference type="ARBA" id="ARBA00022723"/>
    </source>
</evidence>
<keyword evidence="10" id="KW-0677">Repeat</keyword>
<dbReference type="InterPro" id="IPR037523">
    <property type="entry name" value="VOC_core"/>
</dbReference>
<keyword evidence="13" id="KW-0223">Dioxygenase</keyword>
<keyword evidence="12" id="KW-0828">Tyrosine catabolism</keyword>
<dbReference type="GO" id="GO:0000139">
    <property type="term" value="C:Golgi membrane"/>
    <property type="evidence" value="ECO:0007669"/>
    <property type="project" value="UniProtKB-SubCell"/>
</dbReference>
<keyword evidence="16" id="KW-0333">Golgi apparatus</keyword>
<keyword evidence="9 22" id="KW-0479">Metal-binding</keyword>
<evidence type="ECO:0000256" key="5">
    <source>
        <dbReference type="ARBA" id="ARBA00005877"/>
    </source>
</evidence>
<evidence type="ECO:0000256" key="3">
    <source>
        <dbReference type="ARBA" id="ARBA00004496"/>
    </source>
</evidence>
<evidence type="ECO:0000256" key="1">
    <source>
        <dbReference type="ARBA" id="ARBA00004395"/>
    </source>
</evidence>
<evidence type="ECO:0000256" key="18">
    <source>
        <dbReference type="ARBA" id="ARBA00023232"/>
    </source>
</evidence>
<comment type="subunit">
    <text evidence="6">Homodimer.</text>
</comment>
<sequence>MTTPITTSHIDKDVEPAYGSMLGFDHVTYWVGNAKQAASFYTTRYGFKQLAYRGLETGHRSVCSHVISLGNIVFVFQSALTPNNKEISSHHATHGDGVKDVALTVEDARAVWQYAVNNGARSIRAPWEETDEHGTVVMATIATYGDTEHTFVERKNYSGPFLPGFSPPRAVDPLEELLPHVPLDVIDHVAGNQPESGIASARQIYEKQLHFRRFWSVDDVATHTEYSSMLTMVVADHSTKIRLPLNEPTAGKKRSQVQEYVDYYGSAGVQHIALRTDDIITAVDNMRKRGAVFLTVPPEYYKELRKKLQTSRIKIAESLDELQRLSILVDYDEKGYLLQTFIMPMQDRPTAFLEIIQRNNNQGFGVNNFQALFEAFEREQEARGNF</sequence>
<comment type="catalytic activity">
    <reaction evidence="20">
        <text>3-(4-hydroxyphenyl)pyruvate + O2 = homogentisate + CO2</text>
        <dbReference type="Rhea" id="RHEA:16189"/>
        <dbReference type="ChEBI" id="CHEBI:15379"/>
        <dbReference type="ChEBI" id="CHEBI:16169"/>
        <dbReference type="ChEBI" id="CHEBI:16526"/>
        <dbReference type="ChEBI" id="CHEBI:36242"/>
        <dbReference type="EC" id="1.13.11.27"/>
    </reaction>
    <physiologicalReaction direction="left-to-right" evidence="20">
        <dbReference type="Rhea" id="RHEA:16190"/>
    </physiologicalReaction>
</comment>
<dbReference type="InterPro" id="IPR005956">
    <property type="entry name" value="4OHPhenylPyrv_dOase"/>
</dbReference>
<dbReference type="PROSITE" id="PS51819">
    <property type="entry name" value="VOC"/>
    <property type="match status" value="2"/>
</dbReference>
<feature type="binding site" evidence="22">
    <location>
        <position position="271"/>
    </location>
    <ligand>
        <name>Fe cation</name>
        <dbReference type="ChEBI" id="CHEBI:24875"/>
    </ligand>
</feature>
<dbReference type="GO" id="GO:0005789">
    <property type="term" value="C:endoplasmic reticulum membrane"/>
    <property type="evidence" value="ECO:0007669"/>
    <property type="project" value="UniProtKB-SubCell"/>
</dbReference>
<dbReference type="GO" id="GO:0006559">
    <property type="term" value="P:L-phenylalanine catabolic process"/>
    <property type="evidence" value="ECO:0007669"/>
    <property type="project" value="UniProtKB-UniPathway"/>
</dbReference>
<proteinExistence type="inferred from homology"/>
<evidence type="ECO:0000256" key="13">
    <source>
        <dbReference type="ARBA" id="ARBA00022964"/>
    </source>
</evidence>
<keyword evidence="15 22" id="KW-0408">Iron</keyword>
<dbReference type="AlphaFoldDB" id="A0A4P9XWH2"/>
<dbReference type="PANTHER" id="PTHR11959">
    <property type="entry name" value="4-HYDROXYPHENYLPYRUVATE DIOXYGENASE"/>
    <property type="match status" value="1"/>
</dbReference>
<evidence type="ECO:0000256" key="10">
    <source>
        <dbReference type="ARBA" id="ARBA00022737"/>
    </source>
</evidence>
<evidence type="ECO:0000256" key="21">
    <source>
        <dbReference type="PIRNR" id="PIRNR009283"/>
    </source>
</evidence>
<dbReference type="OrthoDB" id="414569at2759"/>
<evidence type="ECO:0000256" key="7">
    <source>
        <dbReference type="ARBA" id="ARBA00018452"/>
    </source>
</evidence>
<evidence type="ECO:0000256" key="6">
    <source>
        <dbReference type="ARBA" id="ARBA00011738"/>
    </source>
</evidence>
<evidence type="ECO:0000313" key="25">
    <source>
        <dbReference type="Proteomes" id="UP000271241"/>
    </source>
</evidence>
<dbReference type="FunFam" id="3.10.180.10:FF:000022">
    <property type="entry name" value="4-hydroxyphenylpyruvate dioxygenase"/>
    <property type="match status" value="1"/>
</dbReference>
<evidence type="ECO:0000256" key="14">
    <source>
        <dbReference type="ARBA" id="ARBA00023002"/>
    </source>
</evidence>
<protein>
    <recommendedName>
        <fullName evidence="7 21">4-hydroxyphenylpyruvate dioxygenase</fullName>
    </recommendedName>
</protein>
<dbReference type="InterPro" id="IPR004360">
    <property type="entry name" value="Glyas_Fos-R_dOase_dom"/>
</dbReference>
<dbReference type="CDD" id="cd08342">
    <property type="entry name" value="HPPD_N_like"/>
    <property type="match status" value="1"/>
</dbReference>
<evidence type="ECO:0000256" key="15">
    <source>
        <dbReference type="ARBA" id="ARBA00023004"/>
    </source>
</evidence>
<dbReference type="Pfam" id="PF00903">
    <property type="entry name" value="Glyoxalase"/>
    <property type="match status" value="2"/>
</dbReference>
<dbReference type="InterPro" id="IPR041735">
    <property type="entry name" value="4OHPhenylPyrv_dOase_C"/>
</dbReference>
<dbReference type="STRING" id="78915.A0A4P9XWH2"/>
<comment type="subcellular location">
    <subcellularLocation>
        <location evidence="3">Cytoplasm</location>
    </subcellularLocation>
    <subcellularLocation>
        <location evidence="2">Endoplasmic reticulum membrane</location>
        <topology evidence="2">Peripheral membrane protein</topology>
    </subcellularLocation>
    <subcellularLocation>
        <location evidence="1">Golgi apparatus membrane</location>
        <topology evidence="1">Peripheral membrane protein</topology>
    </subcellularLocation>
</comment>
<dbReference type="CDD" id="cd07250">
    <property type="entry name" value="HPPD_C_like"/>
    <property type="match status" value="1"/>
</dbReference>
<dbReference type="Proteomes" id="UP000271241">
    <property type="component" value="Unassembled WGS sequence"/>
</dbReference>
<dbReference type="InterPro" id="IPR029068">
    <property type="entry name" value="Glyas_Bleomycin-R_OHBP_Dase"/>
</dbReference>
<comment type="pathway">
    <text evidence="4">Amino-acid degradation; L-phenylalanine degradation; acetoacetate and fumarate from L-phenylalanine: step 3/6.</text>
</comment>
<dbReference type="PANTHER" id="PTHR11959:SF1">
    <property type="entry name" value="4-HYDROXYPHENYLPYRUVATE DIOXYGENASE"/>
    <property type="match status" value="1"/>
</dbReference>
<keyword evidence="8" id="KW-0963">Cytoplasm</keyword>
<dbReference type="Gene3D" id="3.10.180.10">
    <property type="entry name" value="2,3-Dihydroxybiphenyl 1,2-Dioxygenase, domain 1"/>
    <property type="match status" value="2"/>
</dbReference>
<dbReference type="PIRSF" id="PIRSF009283">
    <property type="entry name" value="HPP_dOase"/>
    <property type="match status" value="1"/>
</dbReference>
<reference evidence="25" key="1">
    <citation type="journal article" date="2018" name="Nat. Microbiol.">
        <title>Leveraging single-cell genomics to expand the fungal tree of life.</title>
        <authorList>
            <person name="Ahrendt S.R."/>
            <person name="Quandt C.A."/>
            <person name="Ciobanu D."/>
            <person name="Clum A."/>
            <person name="Salamov A."/>
            <person name="Andreopoulos B."/>
            <person name="Cheng J.F."/>
            <person name="Woyke T."/>
            <person name="Pelin A."/>
            <person name="Henrissat B."/>
            <person name="Reynolds N.K."/>
            <person name="Benny G.L."/>
            <person name="Smith M.E."/>
            <person name="James T.Y."/>
            <person name="Grigoriev I.V."/>
        </authorList>
    </citation>
    <scope>NUCLEOTIDE SEQUENCE [LARGE SCALE GENOMIC DNA]</scope>
    <source>
        <strain evidence="25">RSA 1356</strain>
    </source>
</reference>
<keyword evidence="11" id="KW-0256">Endoplasmic reticulum</keyword>
<keyword evidence="17" id="KW-0472">Membrane</keyword>
<dbReference type="GO" id="GO:0006572">
    <property type="term" value="P:L-tyrosine catabolic process"/>
    <property type="evidence" value="ECO:0007669"/>
    <property type="project" value="UniProtKB-KW"/>
</dbReference>
<feature type="binding site" evidence="22">
    <location>
        <position position="354"/>
    </location>
    <ligand>
        <name>Fe cation</name>
        <dbReference type="ChEBI" id="CHEBI:24875"/>
    </ligand>
</feature>
<evidence type="ECO:0000256" key="19">
    <source>
        <dbReference type="ARBA" id="ARBA00033727"/>
    </source>
</evidence>
<comment type="function">
    <text evidence="19">Catalyzes the conversion of 4-hydroxyphenylpyruvic acid to homogentisic acid, one of the steps in tyrosine catabolism.</text>
</comment>
<evidence type="ECO:0000256" key="8">
    <source>
        <dbReference type="ARBA" id="ARBA00022490"/>
    </source>
</evidence>
<dbReference type="EMBL" id="KZ992441">
    <property type="protein sequence ID" value="RKP10685.1"/>
    <property type="molecule type" value="Genomic_DNA"/>
</dbReference>
<feature type="domain" description="VOC" evidence="23">
    <location>
        <begin position="23"/>
        <end position="154"/>
    </location>
</feature>
<keyword evidence="18" id="KW-0585">Phenylalanine catabolism</keyword>
<evidence type="ECO:0000256" key="4">
    <source>
        <dbReference type="ARBA" id="ARBA00005162"/>
    </source>
</evidence>
<evidence type="ECO:0000256" key="16">
    <source>
        <dbReference type="ARBA" id="ARBA00023034"/>
    </source>
</evidence>
<evidence type="ECO:0000256" key="11">
    <source>
        <dbReference type="ARBA" id="ARBA00022824"/>
    </source>
</evidence>
<dbReference type="SUPFAM" id="SSF54593">
    <property type="entry name" value="Glyoxalase/Bleomycin resistance protein/Dihydroxybiphenyl dioxygenase"/>
    <property type="match status" value="1"/>
</dbReference>
<feature type="binding site" evidence="22">
    <location>
        <position position="188"/>
    </location>
    <ligand>
        <name>Fe cation</name>
        <dbReference type="ChEBI" id="CHEBI:24875"/>
    </ligand>
</feature>
<evidence type="ECO:0000259" key="23">
    <source>
        <dbReference type="PROSITE" id="PS51819"/>
    </source>
</evidence>
<feature type="domain" description="VOC" evidence="23">
    <location>
        <begin position="185"/>
        <end position="343"/>
    </location>
</feature>